<evidence type="ECO:0000256" key="1">
    <source>
        <dbReference type="SAM" id="MobiDB-lite"/>
    </source>
</evidence>
<dbReference type="AlphaFoldDB" id="A0A1Y1MW70"/>
<proteinExistence type="predicted"/>
<accession>A0A1Y1MW70</accession>
<feature type="region of interest" description="Disordered" evidence="1">
    <location>
        <begin position="350"/>
        <end position="378"/>
    </location>
</feature>
<reference evidence="2" key="1">
    <citation type="journal article" date="2016" name="Sci. Rep.">
        <title>Molecular characterization of firefly nuptial gifts: a multi-omics approach sheds light on postcopulatory sexual selection.</title>
        <authorList>
            <person name="Al-Wathiqui N."/>
            <person name="Fallon T.R."/>
            <person name="South A."/>
            <person name="Weng J.K."/>
            <person name="Lewis S.M."/>
        </authorList>
    </citation>
    <scope>NUCLEOTIDE SEQUENCE</scope>
</reference>
<name>A0A1Y1MW70_PHOPY</name>
<sequence length="378" mass="43860">MFPAKRGRIIMKVRADSKDNHQAFRDKLQTKAPIGKEFPDTKPEADQIHTMILRGQVRRNLNRHMHIRLVLRPILTTKPPVVSQHQNHPSRLDWTPHVHTTMDRRVDKVLQVRHNLTRHPAILPAHQAVITTNLQADKRAPVAHSLPRLMDQEAHIQVRRNHHMDKRQIHAATITNHQADKLLQVRHNNRLPVRRVHRAVIIMSRQVDRRLRVPNSHHHLDKVLQIQATQIVTIMSHPVAKDPHPDKHLQALPVNTHTKEEEMSVPDMNLLAAKFLEQNRTFVALILALHTPEGDHTIAVMMLWKPPTVLSDLNEEMKDAYLNVLLRKEVEASLDYLVFQEKKVSEDFPAPKAQWDRKAKKANTDRSVHEDLKEIEAK</sequence>
<evidence type="ECO:0000313" key="2">
    <source>
        <dbReference type="EMBL" id="JAV89368.1"/>
    </source>
</evidence>
<protein>
    <submittedName>
        <fullName evidence="2">Uncharacterized protein</fullName>
    </submittedName>
</protein>
<organism evidence="2">
    <name type="scientific">Photinus pyralis</name>
    <name type="common">Common eastern firefly</name>
    <name type="synonym">Lampyris pyralis</name>
    <dbReference type="NCBI Taxonomy" id="7054"/>
    <lineage>
        <taxon>Eukaryota</taxon>
        <taxon>Metazoa</taxon>
        <taxon>Ecdysozoa</taxon>
        <taxon>Arthropoda</taxon>
        <taxon>Hexapoda</taxon>
        <taxon>Insecta</taxon>
        <taxon>Pterygota</taxon>
        <taxon>Neoptera</taxon>
        <taxon>Endopterygota</taxon>
        <taxon>Coleoptera</taxon>
        <taxon>Polyphaga</taxon>
        <taxon>Elateriformia</taxon>
        <taxon>Elateroidea</taxon>
        <taxon>Lampyridae</taxon>
        <taxon>Lampyrinae</taxon>
        <taxon>Photinus</taxon>
    </lineage>
</organism>
<dbReference type="EMBL" id="GEZM01020143">
    <property type="protein sequence ID" value="JAV89368.1"/>
    <property type="molecule type" value="Transcribed_RNA"/>
</dbReference>
<feature type="compositionally biased region" description="Basic and acidic residues" evidence="1">
    <location>
        <begin position="354"/>
        <end position="378"/>
    </location>
</feature>